<dbReference type="OrthoDB" id="10036956at2759"/>
<keyword evidence="4" id="KW-1185">Reference proteome</keyword>
<dbReference type="PANTHER" id="PTHR12353">
    <property type="entry name" value="DISKS LARGE-ASSOCIATED PROTEIN DAP SAP90/PSD-95-ASSOCIATED PROTEIN"/>
    <property type="match status" value="1"/>
</dbReference>
<gene>
    <name evidence="3" type="ORF">SBAD_LOCUS10655</name>
</gene>
<dbReference type="InterPro" id="IPR005026">
    <property type="entry name" value="SAPAP"/>
</dbReference>
<evidence type="ECO:0000313" key="4">
    <source>
        <dbReference type="Proteomes" id="UP000270296"/>
    </source>
</evidence>
<dbReference type="GO" id="GO:0023052">
    <property type="term" value="P:signaling"/>
    <property type="evidence" value="ECO:0007669"/>
    <property type="project" value="InterPro"/>
</dbReference>
<comment type="similarity">
    <text evidence="1">Belongs to the SAPAP family.</text>
</comment>
<organism evidence="3 4">
    <name type="scientific">Soboliphyme baturini</name>
    <dbReference type="NCBI Taxonomy" id="241478"/>
    <lineage>
        <taxon>Eukaryota</taxon>
        <taxon>Metazoa</taxon>
        <taxon>Ecdysozoa</taxon>
        <taxon>Nematoda</taxon>
        <taxon>Enoplea</taxon>
        <taxon>Dorylaimia</taxon>
        <taxon>Dioctophymatida</taxon>
        <taxon>Dioctophymatoidea</taxon>
        <taxon>Soboliphymatidae</taxon>
        <taxon>Soboliphyme</taxon>
    </lineage>
</organism>
<dbReference type="EMBL" id="UZAM01014377">
    <property type="protein sequence ID" value="VDP33585.1"/>
    <property type="molecule type" value="Genomic_DNA"/>
</dbReference>
<feature type="region of interest" description="Disordered" evidence="2">
    <location>
        <begin position="377"/>
        <end position="419"/>
    </location>
</feature>
<feature type="region of interest" description="Disordered" evidence="2">
    <location>
        <begin position="151"/>
        <end position="189"/>
    </location>
</feature>
<evidence type="ECO:0000256" key="2">
    <source>
        <dbReference type="SAM" id="MobiDB-lite"/>
    </source>
</evidence>
<accession>A0A3P8DPC1</accession>
<evidence type="ECO:0000313" key="3">
    <source>
        <dbReference type="EMBL" id="VDP33585.1"/>
    </source>
</evidence>
<evidence type="ECO:0000256" key="1">
    <source>
        <dbReference type="ARBA" id="ARBA00008839"/>
    </source>
</evidence>
<dbReference type="AlphaFoldDB" id="A0A3P8DPC1"/>
<proteinExistence type="inferred from homology"/>
<sequence length="457" mass="50184">MFSFISYVVLARSLKKAQAPVAVNGSADSAAFSDNNLSKDVCEYFDTNVVPPSQSTEVYSKFKEHGESTTALPSSHSEDSIFASTYLPSYIRVSCALSGYANYRRSPGQYGSVMDADHRHVSSTAKYPWSPPQGPGTLPLGRSLVERRLQKFESPSEATPPVLPTKPNDQQSPTSVTNDKRDTKSQEINTDVVLSPVPVRELICNFNRLTLNEDVSSVSCESQAIVVASPAVLLENGDMHVAEDLAKYDESNVGEGFITRDGAYFKKTAADERYRIEHLCAEYEGFLENNDGISEEVLEKVRLAVGKAKLLLSKKFRTFEELIERNLKPGSEDEQIPNEADLDGYWKLVSIEICDIDKCFNSLTNLKSSQWAASEGEEDTAGISPDTVAESISPPSTKKVTKKRAVTTKPGAKVSAKVAEEARQRLKEAKLSAMEKQRKLNLVAGDNSANDVQIFVS</sequence>
<protein>
    <submittedName>
        <fullName evidence="3">Uncharacterized protein</fullName>
    </submittedName>
</protein>
<reference evidence="3 4" key="1">
    <citation type="submission" date="2018-11" db="EMBL/GenBank/DDBJ databases">
        <authorList>
            <consortium name="Pathogen Informatics"/>
        </authorList>
    </citation>
    <scope>NUCLEOTIDE SEQUENCE [LARGE SCALE GENOMIC DNA]</scope>
</reference>
<feature type="compositionally biased region" description="Polar residues" evidence="2">
    <location>
        <begin position="167"/>
        <end position="177"/>
    </location>
</feature>
<dbReference type="Pfam" id="PF03359">
    <property type="entry name" value="GKAP"/>
    <property type="match status" value="1"/>
</dbReference>
<dbReference type="PANTHER" id="PTHR12353:SF1">
    <property type="entry name" value="DISKS LARGE-ASSOCIATED PROTEIN 5"/>
    <property type="match status" value="1"/>
</dbReference>
<name>A0A3P8DPC1_9BILA</name>
<dbReference type="Proteomes" id="UP000270296">
    <property type="component" value="Unassembled WGS sequence"/>
</dbReference>